<protein>
    <submittedName>
        <fullName evidence="3">Uncharacterized protein</fullName>
    </submittedName>
</protein>
<dbReference type="AlphaFoldDB" id="U6H4R9"/>
<organism evidence="3 4">
    <name type="scientific">Eimeria praecox</name>
    <dbReference type="NCBI Taxonomy" id="51316"/>
    <lineage>
        <taxon>Eukaryota</taxon>
        <taxon>Sar</taxon>
        <taxon>Alveolata</taxon>
        <taxon>Apicomplexa</taxon>
        <taxon>Conoidasida</taxon>
        <taxon>Coccidia</taxon>
        <taxon>Eucoccidiorida</taxon>
        <taxon>Eimeriorina</taxon>
        <taxon>Eimeriidae</taxon>
        <taxon>Eimeria</taxon>
    </lineage>
</organism>
<name>U6H4R9_9EIME</name>
<keyword evidence="2" id="KW-0732">Signal</keyword>
<feature type="compositionally biased region" description="Low complexity" evidence="1">
    <location>
        <begin position="116"/>
        <end position="140"/>
    </location>
</feature>
<feature type="compositionally biased region" description="Basic and acidic residues" evidence="1">
    <location>
        <begin position="141"/>
        <end position="154"/>
    </location>
</feature>
<evidence type="ECO:0000256" key="1">
    <source>
        <dbReference type="SAM" id="MobiDB-lite"/>
    </source>
</evidence>
<evidence type="ECO:0000313" key="4">
    <source>
        <dbReference type="Proteomes" id="UP000018201"/>
    </source>
</evidence>
<keyword evidence="4" id="KW-1185">Reference proteome</keyword>
<dbReference type="Proteomes" id="UP000018201">
    <property type="component" value="Unassembled WGS sequence"/>
</dbReference>
<evidence type="ECO:0000256" key="2">
    <source>
        <dbReference type="SAM" id="SignalP"/>
    </source>
</evidence>
<sequence>MRLFYLFFVFLLLLLLWRSDRAAAVVLSRDRGLQDIVSGVYTPHGVYTPLDKAGSTPRVPAAFLTHSAAATATAAARARATVSIHLLTRQGTLLEFLLLSSHTLLQQQQQQQQEQELHQQQQHQQQQQRQQQEQQQQQQEQHQEQEKEKEEQQQKGDVVCYL</sequence>
<reference evidence="3" key="2">
    <citation type="submission" date="2013-10" db="EMBL/GenBank/DDBJ databases">
        <authorList>
            <person name="Aslett M."/>
        </authorList>
    </citation>
    <scope>NUCLEOTIDE SEQUENCE [LARGE SCALE GENOMIC DNA]</scope>
    <source>
        <strain evidence="3">Houghton</strain>
    </source>
</reference>
<feature type="region of interest" description="Disordered" evidence="1">
    <location>
        <begin position="116"/>
        <end position="162"/>
    </location>
</feature>
<dbReference type="VEuPathDB" id="ToxoDB:EPH_0071220"/>
<dbReference type="EMBL" id="HG696233">
    <property type="protein sequence ID" value="CDI86882.1"/>
    <property type="molecule type" value="Genomic_DNA"/>
</dbReference>
<gene>
    <name evidence="3" type="ORF">EPH_0071220</name>
</gene>
<feature type="chain" id="PRO_5004670489" evidence="2">
    <location>
        <begin position="25"/>
        <end position="162"/>
    </location>
</feature>
<reference evidence="3" key="1">
    <citation type="submission" date="2013-10" db="EMBL/GenBank/DDBJ databases">
        <title>Genomic analysis of the causative agents of coccidiosis in chickens.</title>
        <authorList>
            <person name="Reid A.J."/>
            <person name="Blake D."/>
            <person name="Billington K."/>
            <person name="Browne H."/>
            <person name="Dunn M."/>
            <person name="Hung S."/>
            <person name="Kawahara F."/>
            <person name="Miranda-Saavedra D."/>
            <person name="Mourier T."/>
            <person name="Nagra H."/>
            <person name="Otto T.D."/>
            <person name="Rawlings N."/>
            <person name="Sanchez A."/>
            <person name="Sanders M."/>
            <person name="Subramaniam C."/>
            <person name="Tay Y."/>
            <person name="Dear P."/>
            <person name="Doerig C."/>
            <person name="Gruber A."/>
            <person name="Parkinson J."/>
            <person name="Shirley M."/>
            <person name="Wan K.L."/>
            <person name="Berriman M."/>
            <person name="Tomley F."/>
            <person name="Pain A."/>
        </authorList>
    </citation>
    <scope>NUCLEOTIDE SEQUENCE [LARGE SCALE GENOMIC DNA]</scope>
    <source>
        <strain evidence="3">Houghton</strain>
    </source>
</reference>
<accession>U6H4R9</accession>
<evidence type="ECO:0000313" key="3">
    <source>
        <dbReference type="EMBL" id="CDI86882.1"/>
    </source>
</evidence>
<proteinExistence type="predicted"/>
<feature type="signal peptide" evidence="2">
    <location>
        <begin position="1"/>
        <end position="24"/>
    </location>
</feature>